<dbReference type="AlphaFoldDB" id="A0A261RCQ1"/>
<sequence>MVVNGWFRLAWLAVVGLALAACMNNEPEERAAFIAWLQPQAMPEHTGPLRVPDDAQRDAFGTYARHYEVLADYDQVARRAVDVLKAALEHDELHTLAQLLERGPALATDRQALARARDDLQQALGHANAEVAELRQPDEVLRVYAPVYQRIVIDQGARLDVWLATAAAATDDALRVVEYVDRHGDQIAVTADAAAVRDPSVLHELNRLLDILNGHATTIGQARAGLWALAPD</sequence>
<name>A0A261RCQ1_9BORD</name>
<accession>A0A261RCQ1</accession>
<gene>
    <name evidence="2" type="ORF">CAL19_09805</name>
</gene>
<dbReference type="EMBL" id="NEVK01000004">
    <property type="protein sequence ID" value="OZI22789.1"/>
    <property type="molecule type" value="Genomic_DNA"/>
</dbReference>
<feature type="signal peptide" evidence="1">
    <location>
        <begin position="1"/>
        <end position="20"/>
    </location>
</feature>
<reference evidence="3" key="1">
    <citation type="submission" date="2017-05" db="EMBL/GenBank/DDBJ databases">
        <title>Complete and WGS of Bordetella genogroups.</title>
        <authorList>
            <person name="Spilker T."/>
            <person name="Lipuma J."/>
        </authorList>
    </citation>
    <scope>NUCLEOTIDE SEQUENCE [LARGE SCALE GENOMIC DNA]</scope>
    <source>
        <strain evidence="3">AU18089</strain>
    </source>
</reference>
<evidence type="ECO:0000313" key="2">
    <source>
        <dbReference type="EMBL" id="OZI22789.1"/>
    </source>
</evidence>
<feature type="chain" id="PRO_5012989407" description="DUF3053 domain-containing protein" evidence="1">
    <location>
        <begin position="21"/>
        <end position="232"/>
    </location>
</feature>
<evidence type="ECO:0008006" key="4">
    <source>
        <dbReference type="Google" id="ProtNLM"/>
    </source>
</evidence>
<dbReference type="InterPro" id="IPR021413">
    <property type="entry name" value="DUF3053"/>
</dbReference>
<protein>
    <recommendedName>
        <fullName evidence="4">DUF3053 domain-containing protein</fullName>
    </recommendedName>
</protein>
<keyword evidence="3" id="KW-1185">Reference proteome</keyword>
<keyword evidence="1" id="KW-0732">Signal</keyword>
<comment type="caution">
    <text evidence="2">The sequence shown here is derived from an EMBL/GenBank/DDBJ whole genome shotgun (WGS) entry which is preliminary data.</text>
</comment>
<dbReference type="Proteomes" id="UP000216947">
    <property type="component" value="Unassembled WGS sequence"/>
</dbReference>
<dbReference type="Pfam" id="PF11254">
    <property type="entry name" value="DUF3053"/>
    <property type="match status" value="1"/>
</dbReference>
<evidence type="ECO:0000313" key="3">
    <source>
        <dbReference type="Proteomes" id="UP000216947"/>
    </source>
</evidence>
<proteinExistence type="predicted"/>
<organism evidence="2 3">
    <name type="scientific">Bordetella genomosp. 7</name>
    <dbReference type="NCBI Taxonomy" id="1416805"/>
    <lineage>
        <taxon>Bacteria</taxon>
        <taxon>Pseudomonadati</taxon>
        <taxon>Pseudomonadota</taxon>
        <taxon>Betaproteobacteria</taxon>
        <taxon>Burkholderiales</taxon>
        <taxon>Alcaligenaceae</taxon>
        <taxon>Bordetella</taxon>
    </lineage>
</organism>
<evidence type="ECO:0000256" key="1">
    <source>
        <dbReference type="SAM" id="SignalP"/>
    </source>
</evidence>